<dbReference type="Pfam" id="PF17212">
    <property type="entry name" value="Tube"/>
    <property type="match status" value="1"/>
</dbReference>
<dbReference type="Proteomes" id="UP000509360">
    <property type="component" value="Segment"/>
</dbReference>
<organism evidence="1 2">
    <name type="scientific">Escherichia phage P1723</name>
    <dbReference type="NCBI Taxonomy" id="2736274"/>
    <lineage>
        <taxon>Viruses</taxon>
        <taxon>Duplodnaviria</taxon>
        <taxon>Heunggongvirae</taxon>
        <taxon>Uroviricota</taxon>
        <taxon>Caudoviricetes</taxon>
        <taxon>Autographivirales</taxon>
        <taxon>Autotranscriptaviridae</taxon>
        <taxon>Studiervirinae</taxon>
        <taxon>Foetvirus</taxon>
        <taxon>Foetvirus P1723</taxon>
        <taxon>Foetvirus SRT7</taxon>
    </lineage>
</organism>
<dbReference type="EMBL" id="MT465573">
    <property type="protein sequence ID" value="QKM75965.1"/>
    <property type="molecule type" value="Genomic_DNA"/>
</dbReference>
<dbReference type="InterPro" id="IPR033767">
    <property type="entry name" value="Tail_Gp11"/>
</dbReference>
<protein>
    <submittedName>
        <fullName evidence="1">Non-contractile tail tubular protein</fullName>
    </submittedName>
</protein>
<gene>
    <name evidence="1" type="ORF">ZD95_36</name>
</gene>
<proteinExistence type="predicted"/>
<evidence type="ECO:0000313" key="2">
    <source>
        <dbReference type="Proteomes" id="UP000509360"/>
    </source>
</evidence>
<name>A0A6M9QBN5_9CAUD</name>
<evidence type="ECO:0000313" key="1">
    <source>
        <dbReference type="EMBL" id="QKM75965.1"/>
    </source>
</evidence>
<accession>A0A6M9QBN5</accession>
<keyword evidence="2" id="KW-1185">Reference proteome</keyword>
<sequence length="196" mass="22254">MRAFDMNVETVAELYAVNDILAAIGEPPVSTLEGDANADVANARRVLDKINRQVQSRGWTFNIEEGAVLMPDAFSKLIVYSDDFLSIFQEGSATPYVNRGGYVYDRVNKTDRFDNSITVTMIKLRDYDEMPECFRTYIVTKAARRFNSSFFGAAEVEAMLADEELEARQMCMEYEMDYGVYNMLDGDTFVQGQISR</sequence>
<reference evidence="1 2" key="1">
    <citation type="submission" date="2020-05" db="EMBL/GenBank/DDBJ databases">
        <title>Characterization and genome analysis of a novel lytic T7-like phage P1723.</title>
        <authorList>
            <person name="Zhong P."/>
            <person name="Yang S."/>
            <person name="Cheng Z."/>
            <person name="Xu Z."/>
            <person name="Luo P."/>
        </authorList>
    </citation>
    <scope>NUCLEOTIDE SEQUENCE [LARGE SCALE GENOMIC DNA]</scope>
</reference>